<dbReference type="SUPFAM" id="SSF52540">
    <property type="entry name" value="P-loop containing nucleoside triphosphate hydrolases"/>
    <property type="match status" value="1"/>
</dbReference>
<keyword evidence="1" id="KW-0547">Nucleotide-binding</keyword>
<gene>
    <name evidence="4" type="ORF">QX249_13525</name>
</gene>
<dbReference type="SMART" id="SM00382">
    <property type="entry name" value="AAA"/>
    <property type="match status" value="1"/>
</dbReference>
<organism evidence="4 5">
    <name type="scientific">Vibrio parahaemolyticus</name>
    <dbReference type="NCBI Taxonomy" id="670"/>
    <lineage>
        <taxon>Bacteria</taxon>
        <taxon>Pseudomonadati</taxon>
        <taxon>Pseudomonadota</taxon>
        <taxon>Gammaproteobacteria</taxon>
        <taxon>Vibrionales</taxon>
        <taxon>Vibrionaceae</taxon>
        <taxon>Vibrio</taxon>
    </lineage>
</organism>
<evidence type="ECO:0000259" key="3">
    <source>
        <dbReference type="PROSITE" id="PS50045"/>
    </source>
</evidence>
<dbReference type="PANTHER" id="PTHR32071:SF14">
    <property type="entry name" value="TRANSCRIPTIONAL REGULATORY PROTEIN RTCR"/>
    <property type="match status" value="1"/>
</dbReference>
<evidence type="ECO:0000313" key="5">
    <source>
        <dbReference type="Proteomes" id="UP001253193"/>
    </source>
</evidence>
<dbReference type="Pfam" id="PF25601">
    <property type="entry name" value="AAA_lid_14"/>
    <property type="match status" value="1"/>
</dbReference>
<dbReference type="Pfam" id="PF00158">
    <property type="entry name" value="Sigma54_activat"/>
    <property type="match status" value="1"/>
</dbReference>
<dbReference type="InterPro" id="IPR003593">
    <property type="entry name" value="AAA+_ATPase"/>
</dbReference>
<proteinExistence type="predicted"/>
<dbReference type="Gene3D" id="1.10.8.60">
    <property type="match status" value="1"/>
</dbReference>
<sequence length="531" mass="60079">MNLISYLGFSKDNKGGKNNRWRKFRPTIASLLHNELNVHKLFLLYHPKYPEFLESSLADIKKVRPDLVIETFPFDADDDFDPASVFKTLCDFVSTLPQEEEYLINSATGSSVLLVGWYDLLRMNAINAKILQVYGSVSKENNSEELSINKGHYRVLDLNLSKYDEYRAMLDKLSLQNEASLKGGIETKSPTYNKLIETIERVAVRNNYPILITGETGVGKSELAKRLYALKKSKGIIEGDFCYENCATLNRESALSKLFGHVKGAYTGATQNRDGLLKKAHNGVLFLDEIGTLPLDVQGMLLHAIEDGVFSPMGSEQVVKSNFSLICGTNEDLSQAVKNGTFRKDLLARIKLWHFSLPALRHRPEDIEPNVQYELVKFRKEHGSRIKFSKDALSKFLEFAKTARWECNFRDLSDSIKRMGTLCYQNTISCSDVSEEISRLKESWGIMNDHKADLLSESYKLRGQSEPSYNLIDRIVLNGVIEESLKHKTAKDAAIALYGDCGQNPTSRINGVLNRELGLSFKELKELFQNQ</sequence>
<dbReference type="AlphaFoldDB" id="A0AAW8PZH1"/>
<dbReference type="Pfam" id="PF06956">
    <property type="entry name" value="RtcR"/>
    <property type="match status" value="1"/>
</dbReference>
<dbReference type="InterPro" id="IPR002078">
    <property type="entry name" value="Sigma_54_int"/>
</dbReference>
<evidence type="ECO:0000313" key="4">
    <source>
        <dbReference type="EMBL" id="MDS1821673.1"/>
    </source>
</evidence>
<comment type="caution">
    <text evidence="4">The sequence shown here is derived from an EMBL/GenBank/DDBJ whole genome shotgun (WGS) entry which is preliminary data.</text>
</comment>
<dbReference type="RefSeq" id="WP_311020588.1">
    <property type="nucleotide sequence ID" value="NZ_JAUHGG010000003.1"/>
</dbReference>
<accession>A0AAW8PZH1</accession>
<dbReference type="PROSITE" id="PS00675">
    <property type="entry name" value="SIGMA54_INTERACT_1"/>
    <property type="match status" value="1"/>
</dbReference>
<keyword evidence="2" id="KW-0067">ATP-binding</keyword>
<dbReference type="PANTHER" id="PTHR32071">
    <property type="entry name" value="TRANSCRIPTIONAL REGULATORY PROTEIN"/>
    <property type="match status" value="1"/>
</dbReference>
<protein>
    <submittedName>
        <fullName evidence="4">RNA repair transcriptional activator RtcR family protein</fullName>
    </submittedName>
</protein>
<dbReference type="CDD" id="cd00009">
    <property type="entry name" value="AAA"/>
    <property type="match status" value="1"/>
</dbReference>
<dbReference type="InterPro" id="IPR009715">
    <property type="entry name" value="RtcR"/>
</dbReference>
<name>A0AAW8PZH1_VIBPH</name>
<evidence type="ECO:0000256" key="1">
    <source>
        <dbReference type="ARBA" id="ARBA00022741"/>
    </source>
</evidence>
<dbReference type="PROSITE" id="PS50045">
    <property type="entry name" value="SIGMA54_INTERACT_4"/>
    <property type="match status" value="1"/>
</dbReference>
<dbReference type="Gene3D" id="3.40.50.300">
    <property type="entry name" value="P-loop containing nucleotide triphosphate hydrolases"/>
    <property type="match status" value="1"/>
</dbReference>
<dbReference type="Proteomes" id="UP001253193">
    <property type="component" value="Unassembled WGS sequence"/>
</dbReference>
<dbReference type="InterPro" id="IPR025662">
    <property type="entry name" value="Sigma_54_int_dom_ATP-bd_1"/>
</dbReference>
<dbReference type="GO" id="GO:0005524">
    <property type="term" value="F:ATP binding"/>
    <property type="evidence" value="ECO:0007669"/>
    <property type="project" value="UniProtKB-KW"/>
</dbReference>
<feature type="domain" description="Sigma-54 factor interaction" evidence="3">
    <location>
        <begin position="185"/>
        <end position="421"/>
    </location>
</feature>
<dbReference type="GO" id="GO:0006355">
    <property type="term" value="P:regulation of DNA-templated transcription"/>
    <property type="evidence" value="ECO:0007669"/>
    <property type="project" value="InterPro"/>
</dbReference>
<dbReference type="EMBL" id="JAUHGG010000003">
    <property type="protein sequence ID" value="MDS1821673.1"/>
    <property type="molecule type" value="Genomic_DNA"/>
</dbReference>
<reference evidence="4" key="1">
    <citation type="submission" date="2023-06" db="EMBL/GenBank/DDBJ databases">
        <title>Genomic Diversity of Vibrio spp. and Metagenomic Analysis of Pathogens in Florida Gulf Coastal Waters Following Hurricane Ian.</title>
        <authorList>
            <person name="Brumfield K.D."/>
        </authorList>
    </citation>
    <scope>NUCLEOTIDE SEQUENCE</scope>
    <source>
        <strain evidence="4">WBS2B-138</strain>
    </source>
</reference>
<evidence type="ECO:0000256" key="2">
    <source>
        <dbReference type="ARBA" id="ARBA00022840"/>
    </source>
</evidence>
<dbReference type="InterPro" id="IPR027417">
    <property type="entry name" value="P-loop_NTPase"/>
</dbReference>
<dbReference type="InterPro" id="IPR058031">
    <property type="entry name" value="AAA_lid_NorR"/>
</dbReference>